<feature type="domain" description="Flagellar hook protein FlgE/F/G-like D1" evidence="7">
    <location>
        <begin position="1"/>
        <end position="41"/>
    </location>
</feature>
<keyword evidence="4" id="KW-0975">Bacterial flagellum</keyword>
<evidence type="ECO:0000259" key="7">
    <source>
        <dbReference type="Pfam" id="PF22692"/>
    </source>
</evidence>
<dbReference type="GO" id="GO:0009424">
    <property type="term" value="C:bacterial-type flagellum hook"/>
    <property type="evidence" value="ECO:0007669"/>
    <property type="project" value="TreeGrafter"/>
</dbReference>
<dbReference type="InterPro" id="IPR010930">
    <property type="entry name" value="Flg_bb/hook_C_dom"/>
</dbReference>
<evidence type="ECO:0000256" key="1">
    <source>
        <dbReference type="ARBA" id="ARBA00004117"/>
    </source>
</evidence>
<evidence type="ECO:0000259" key="5">
    <source>
        <dbReference type="Pfam" id="PF06429"/>
    </source>
</evidence>
<gene>
    <name evidence="8" type="ORF">MNBD_NITROSPINAE05-364</name>
</gene>
<sequence>GFFTVNNGQGNFYTRNGQFRLNDQGVVQASTGETLQGFQITNGITSSALTDIDLAGVQSSPTASTTFSLGANLNAASSGGTTFTSPVTLFNSVGSQVILSLTFTKATTGNTWNFVASPSQGTVSSGGTGSVTFDTTGQLSSINGGALTDLPIVIDYSSANPPAATQTLNWDLVDAAGATTRKLTGFAAQSNNNSLIQDGFPTGTLLGLSVDSDGVISGLFNNGQSENLFQVALADFLSPVGLSRVGQNLFAESNSSGQPIIGAANTGGFGGILGSSLELSNVDLASEFVTMIQTQQAFQAAARVITTTDDLLTETVNLVR</sequence>
<dbReference type="Gene3D" id="2.60.98.20">
    <property type="entry name" value="Flagellar hook protein FlgE"/>
    <property type="match status" value="1"/>
</dbReference>
<evidence type="ECO:0000256" key="4">
    <source>
        <dbReference type="ARBA" id="ARBA00023143"/>
    </source>
</evidence>
<dbReference type="PANTHER" id="PTHR30435:SF1">
    <property type="entry name" value="FLAGELLAR HOOK PROTEIN FLGE"/>
    <property type="match status" value="1"/>
</dbReference>
<dbReference type="SUPFAM" id="SSF117143">
    <property type="entry name" value="Flagellar hook protein flgE"/>
    <property type="match status" value="1"/>
</dbReference>
<dbReference type="InterPro" id="IPR011491">
    <property type="entry name" value="FlgE_D2"/>
</dbReference>
<dbReference type="Pfam" id="PF06429">
    <property type="entry name" value="Flg_bbr_C"/>
    <property type="match status" value="1"/>
</dbReference>
<accession>A0A3B1C9L4</accession>
<dbReference type="GO" id="GO:0009425">
    <property type="term" value="C:bacterial-type flagellum basal body"/>
    <property type="evidence" value="ECO:0007669"/>
    <property type="project" value="UniProtKB-SubCell"/>
</dbReference>
<dbReference type="AlphaFoldDB" id="A0A3B1C9L4"/>
<dbReference type="NCBIfam" id="TIGR03506">
    <property type="entry name" value="FlgEFG_subfam"/>
    <property type="match status" value="1"/>
</dbReference>
<dbReference type="GO" id="GO:0071978">
    <property type="term" value="P:bacterial-type flagellum-dependent swarming motility"/>
    <property type="evidence" value="ECO:0007669"/>
    <property type="project" value="TreeGrafter"/>
</dbReference>
<evidence type="ECO:0000256" key="2">
    <source>
        <dbReference type="ARBA" id="ARBA00009677"/>
    </source>
</evidence>
<feature type="non-terminal residue" evidence="8">
    <location>
        <position position="1"/>
    </location>
</feature>
<dbReference type="InterPro" id="IPR020013">
    <property type="entry name" value="Flagellar_FlgE/F/G"/>
</dbReference>
<dbReference type="Pfam" id="PF22692">
    <property type="entry name" value="LlgE_F_G_D1"/>
    <property type="match status" value="1"/>
</dbReference>
<dbReference type="Pfam" id="PF07559">
    <property type="entry name" value="FlgE_D2"/>
    <property type="match status" value="1"/>
</dbReference>
<keyword evidence="8" id="KW-0969">Cilium</keyword>
<proteinExistence type="inferred from homology"/>
<protein>
    <recommendedName>
        <fullName evidence="3">Flagellar hook protein FlgE</fullName>
    </recommendedName>
</protein>
<name>A0A3B1C9L4_9ZZZZ</name>
<dbReference type="PANTHER" id="PTHR30435">
    <property type="entry name" value="FLAGELLAR PROTEIN"/>
    <property type="match status" value="1"/>
</dbReference>
<evidence type="ECO:0000313" key="8">
    <source>
        <dbReference type="EMBL" id="VAX27206.1"/>
    </source>
</evidence>
<comment type="subcellular location">
    <subcellularLocation>
        <location evidence="1">Bacterial flagellum basal body</location>
    </subcellularLocation>
</comment>
<evidence type="ECO:0000256" key="3">
    <source>
        <dbReference type="ARBA" id="ARBA00019015"/>
    </source>
</evidence>
<feature type="domain" description="Flagellar hook protein FlgE D2" evidence="6">
    <location>
        <begin position="72"/>
        <end position="200"/>
    </location>
</feature>
<dbReference type="EMBL" id="UOGG01000023">
    <property type="protein sequence ID" value="VAX27206.1"/>
    <property type="molecule type" value="Genomic_DNA"/>
</dbReference>
<dbReference type="InterPro" id="IPR053967">
    <property type="entry name" value="LlgE_F_G-like_D1"/>
</dbReference>
<reference evidence="8" key="1">
    <citation type="submission" date="2018-06" db="EMBL/GenBank/DDBJ databases">
        <authorList>
            <person name="Zhirakovskaya E."/>
        </authorList>
    </citation>
    <scope>NUCLEOTIDE SEQUENCE</scope>
</reference>
<evidence type="ECO:0000259" key="6">
    <source>
        <dbReference type="Pfam" id="PF07559"/>
    </source>
</evidence>
<feature type="domain" description="Flagellar basal-body/hook protein C-terminal" evidence="5">
    <location>
        <begin position="276"/>
        <end position="318"/>
    </location>
</feature>
<dbReference type="InterPro" id="IPR037058">
    <property type="entry name" value="Falgellar_hook_FlgE_sf"/>
</dbReference>
<organism evidence="8">
    <name type="scientific">hydrothermal vent metagenome</name>
    <dbReference type="NCBI Taxonomy" id="652676"/>
    <lineage>
        <taxon>unclassified sequences</taxon>
        <taxon>metagenomes</taxon>
        <taxon>ecological metagenomes</taxon>
    </lineage>
</organism>
<keyword evidence="8" id="KW-0282">Flagellum</keyword>
<dbReference type="GO" id="GO:0005829">
    <property type="term" value="C:cytosol"/>
    <property type="evidence" value="ECO:0007669"/>
    <property type="project" value="TreeGrafter"/>
</dbReference>
<keyword evidence="8" id="KW-0966">Cell projection</keyword>
<comment type="similarity">
    <text evidence="2">Belongs to the flagella basal body rod proteins family.</text>
</comment>
<dbReference type="InterPro" id="IPR037925">
    <property type="entry name" value="FlgE/F/G-like"/>
</dbReference>